<organism evidence="3 4">
    <name type="scientific">Agrobacterium tumefaciens str. B6</name>
    <dbReference type="NCBI Taxonomy" id="1183423"/>
    <lineage>
        <taxon>Bacteria</taxon>
        <taxon>Pseudomonadati</taxon>
        <taxon>Pseudomonadota</taxon>
        <taxon>Alphaproteobacteria</taxon>
        <taxon>Hyphomicrobiales</taxon>
        <taxon>Rhizobiaceae</taxon>
        <taxon>Rhizobium/Agrobacterium group</taxon>
        <taxon>Agrobacterium</taxon>
        <taxon>Agrobacterium tumefaciens complex</taxon>
    </lineage>
</organism>
<evidence type="ECO:0000256" key="1">
    <source>
        <dbReference type="SAM" id="MobiDB-lite"/>
    </source>
</evidence>
<gene>
    <name evidence="3" type="ORF">AGR4A_Cc140009</name>
</gene>
<dbReference type="AlphaFoldDB" id="A0A822UX08"/>
<evidence type="ECO:0000313" key="4">
    <source>
        <dbReference type="Proteomes" id="UP000192074"/>
    </source>
</evidence>
<dbReference type="EMBL" id="FCNL01000006">
    <property type="protein sequence ID" value="CVI14495.1"/>
    <property type="molecule type" value="Genomic_DNA"/>
</dbReference>
<dbReference type="InterPro" id="IPR022104">
    <property type="entry name" value="DUF3644"/>
</dbReference>
<evidence type="ECO:0000259" key="2">
    <source>
        <dbReference type="Pfam" id="PF12358"/>
    </source>
</evidence>
<feature type="domain" description="DUF3644" evidence="2">
    <location>
        <begin position="88"/>
        <end position="231"/>
    </location>
</feature>
<evidence type="ECO:0000313" key="3">
    <source>
        <dbReference type="EMBL" id="CVI14495.1"/>
    </source>
</evidence>
<comment type="caution">
    <text evidence="3">The sequence shown here is derived from an EMBL/GenBank/DDBJ whole genome shotgun (WGS) entry which is preliminary data.</text>
</comment>
<proteinExistence type="predicted"/>
<protein>
    <recommendedName>
        <fullName evidence="2">DUF3644 domain-containing protein</fullName>
    </recommendedName>
</protein>
<dbReference type="Pfam" id="PF12358">
    <property type="entry name" value="DUF3644"/>
    <property type="match status" value="1"/>
</dbReference>
<sequence>MAKGSTGAGLTAEEKSLIKAMLDAGERSQDIHVLINHGRHPTVNHGRIGSAKAPNVKAATPDEVAKYKQMKRSFDPVTGLNPYTDEKLIRSREAMILAVSIFNNASYRFKTEVFSVLANIAWCYLMHDYYEKRGIDPINSDGTTWALSHMLEKGDCPLSSGIRSNLRAVKAIRDEVEHRLFGRSDGNWLAIFQACCLNFDKTIVDWHGERVSLQNDLSVALQFGKMSIDQASQIHAYDIPPNIAALDASLIEGKTEAELDDIEYQFKVVYTLDSASKSKAHIQFVSPESQEGKDIHNVLQKYRVADEMYPHKPGDVVKRVKAADKVFSMKDHTNAWRKHKVRPANNAKKPDRTDKAFCIYHAAHKDYTYNQAWIDKLIAEAPDKPYAPPHPWISPPVEAEADQPTTVDDEILV</sequence>
<dbReference type="RefSeq" id="WP_236734595.1">
    <property type="nucleotide sequence ID" value="NZ_LMVK01000051.1"/>
</dbReference>
<feature type="region of interest" description="Disordered" evidence="1">
    <location>
        <begin position="386"/>
        <end position="413"/>
    </location>
</feature>
<reference evidence="3 4" key="1">
    <citation type="submission" date="2016-01" db="EMBL/GenBank/DDBJ databases">
        <authorList>
            <person name="Regsiter A."/>
            <person name="william w."/>
        </authorList>
    </citation>
    <scope>NUCLEOTIDE SEQUENCE [LARGE SCALE GENOMIC DNA]</scope>
    <source>
        <strain evidence="3 4">B6</strain>
    </source>
</reference>
<accession>A0A822UX08</accession>
<dbReference type="Proteomes" id="UP000192074">
    <property type="component" value="Unassembled WGS sequence"/>
</dbReference>
<name>A0A822UX08_AGRTU</name>